<protein>
    <recommendedName>
        <fullName evidence="2">AMIN-like domain-containing protein</fullName>
    </recommendedName>
</protein>
<dbReference type="EMBL" id="AP011115">
    <property type="protein sequence ID" value="BAH51233.1"/>
    <property type="molecule type" value="Genomic_DNA"/>
</dbReference>
<evidence type="ECO:0000313" key="4">
    <source>
        <dbReference type="Proteomes" id="UP000002212"/>
    </source>
</evidence>
<dbReference type="AlphaFoldDB" id="C1B6D0"/>
<accession>C1B6D0</accession>
<dbReference type="STRING" id="632772.ROP_29860"/>
<gene>
    <name evidence="3" type="ordered locus">ROP_29860</name>
</gene>
<dbReference type="PROSITE" id="PS51257">
    <property type="entry name" value="PROKAR_LIPOPROTEIN"/>
    <property type="match status" value="1"/>
</dbReference>
<dbReference type="Proteomes" id="UP000002212">
    <property type="component" value="Chromosome"/>
</dbReference>
<dbReference type="HOGENOM" id="CLU_099777_1_1_11"/>
<dbReference type="PATRIC" id="fig|632772.20.peg.3121"/>
<name>C1B6D0_RHOOB</name>
<dbReference type="RefSeq" id="WP_012690189.1">
    <property type="nucleotide sequence ID" value="NC_012522.1"/>
</dbReference>
<evidence type="ECO:0000313" key="3">
    <source>
        <dbReference type="EMBL" id="BAH51233.1"/>
    </source>
</evidence>
<feature type="region of interest" description="Disordered" evidence="1">
    <location>
        <begin position="44"/>
        <end position="93"/>
    </location>
</feature>
<dbReference type="Pfam" id="PF24837">
    <property type="entry name" value="AMIN-like"/>
    <property type="match status" value="1"/>
</dbReference>
<proteinExistence type="predicted"/>
<feature type="domain" description="AMIN-like" evidence="2">
    <location>
        <begin position="101"/>
        <end position="225"/>
    </location>
</feature>
<organism evidence="3 4">
    <name type="scientific">Rhodococcus opacus (strain B4)</name>
    <dbReference type="NCBI Taxonomy" id="632772"/>
    <lineage>
        <taxon>Bacteria</taxon>
        <taxon>Bacillati</taxon>
        <taxon>Actinomycetota</taxon>
        <taxon>Actinomycetes</taxon>
        <taxon>Mycobacteriales</taxon>
        <taxon>Nocardiaceae</taxon>
        <taxon>Rhodococcus</taxon>
    </lineage>
</organism>
<feature type="compositionally biased region" description="Pro residues" evidence="1">
    <location>
        <begin position="68"/>
        <end position="93"/>
    </location>
</feature>
<reference evidence="3 4" key="1">
    <citation type="submission" date="2009-03" db="EMBL/GenBank/DDBJ databases">
        <title>Comparison of the complete genome sequences of Rhodococcus erythropolis PR4 and Rhodococcus opacus B4.</title>
        <authorList>
            <person name="Takarada H."/>
            <person name="Sekine M."/>
            <person name="Hosoyama A."/>
            <person name="Yamada R."/>
            <person name="Fujisawa T."/>
            <person name="Omata S."/>
            <person name="Shimizu A."/>
            <person name="Tsukatani N."/>
            <person name="Tanikawa S."/>
            <person name="Fujita N."/>
            <person name="Harayama S."/>
        </authorList>
    </citation>
    <scope>NUCLEOTIDE SEQUENCE [LARGE SCALE GENOMIC DNA]</scope>
    <source>
        <strain evidence="3 4">B4</strain>
    </source>
</reference>
<dbReference type="InterPro" id="IPR056303">
    <property type="entry name" value="AMIN-like"/>
</dbReference>
<evidence type="ECO:0000256" key="1">
    <source>
        <dbReference type="SAM" id="MobiDB-lite"/>
    </source>
</evidence>
<evidence type="ECO:0000259" key="2">
    <source>
        <dbReference type="Pfam" id="PF24837"/>
    </source>
</evidence>
<dbReference type="KEGG" id="rop:ROP_29860"/>
<sequence>MRVDARKAALVVAVMTWIALATGCRSTSGRTGDLEGSLIPLHDIPAAQEGPDLPLEPPPSDSGTGVPAPTPTAPPPPTLDIPAHPTVPLPPAPPSVVVTASGMHIERHDGFDRVVYDFGGTWVPRRRAEYVAEATPRGAETAIPINARSILQIYFFDTLPPAESGIAAYSGPNPLSDPAAHSVVEVHLTPNFERTTQSFIGLRTGHPRFQVATLSEPTRVVVDIYE</sequence>